<dbReference type="Pfam" id="PF19050">
    <property type="entry name" value="PhoD_2"/>
    <property type="match status" value="3"/>
</dbReference>
<accession>A0A6V8HK57</accession>
<evidence type="ECO:0000313" key="7">
    <source>
        <dbReference type="Proteomes" id="UP000053095"/>
    </source>
</evidence>
<dbReference type="InterPro" id="IPR021771">
    <property type="entry name" value="Triacylglycerol_lipase_N"/>
</dbReference>
<evidence type="ECO:0000313" key="6">
    <source>
        <dbReference type="EMBL" id="GAM41244.1"/>
    </source>
</evidence>
<dbReference type="CDD" id="cd07229">
    <property type="entry name" value="Pat_TGL3_like"/>
    <property type="match status" value="1"/>
</dbReference>
<dbReference type="GO" id="GO:0016020">
    <property type="term" value="C:membrane"/>
    <property type="evidence" value="ECO:0007669"/>
    <property type="project" value="TreeGrafter"/>
</dbReference>
<protein>
    <recommendedName>
        <fullName evidence="5">PNPLA domain-containing protein</fullName>
    </recommendedName>
</protein>
<dbReference type="InterPro" id="IPR016035">
    <property type="entry name" value="Acyl_Trfase/lysoPLipase"/>
</dbReference>
<evidence type="ECO:0000256" key="3">
    <source>
        <dbReference type="PROSITE-ProRule" id="PRU01161"/>
    </source>
</evidence>
<dbReference type="GO" id="GO:0006641">
    <property type="term" value="P:triglyceride metabolic process"/>
    <property type="evidence" value="ECO:0007669"/>
    <property type="project" value="UniProtKB-ARBA"/>
</dbReference>
<dbReference type="InterPro" id="IPR038607">
    <property type="entry name" value="PhoD-like_sf"/>
</dbReference>
<dbReference type="SUPFAM" id="SSF56300">
    <property type="entry name" value="Metallo-dependent phosphatases"/>
    <property type="match status" value="1"/>
</dbReference>
<dbReference type="Gene3D" id="3.40.1090.10">
    <property type="entry name" value="Cytosolic phospholipase A2 catalytic domain"/>
    <property type="match status" value="1"/>
</dbReference>
<dbReference type="CDD" id="cd07389">
    <property type="entry name" value="MPP_PhoD"/>
    <property type="match status" value="1"/>
</dbReference>
<proteinExistence type="predicted"/>
<feature type="compositionally biased region" description="Basic and acidic residues" evidence="4">
    <location>
        <begin position="1285"/>
        <end position="1295"/>
    </location>
</feature>
<comment type="caution">
    <text evidence="6">The sequence shown here is derived from an EMBL/GenBank/DDBJ whole genome shotgun (WGS) entry which is preliminary data.</text>
</comment>
<evidence type="ECO:0000256" key="4">
    <source>
        <dbReference type="SAM" id="MobiDB-lite"/>
    </source>
</evidence>
<dbReference type="PROSITE" id="PS51635">
    <property type="entry name" value="PNPLA"/>
    <property type="match status" value="1"/>
</dbReference>
<organism evidence="6 7">
    <name type="scientific">Talaromyces pinophilus</name>
    <name type="common">Penicillium pinophilum</name>
    <dbReference type="NCBI Taxonomy" id="128442"/>
    <lineage>
        <taxon>Eukaryota</taxon>
        <taxon>Fungi</taxon>
        <taxon>Dikarya</taxon>
        <taxon>Ascomycota</taxon>
        <taxon>Pezizomycotina</taxon>
        <taxon>Eurotiomycetes</taxon>
        <taxon>Eurotiomycetidae</taxon>
        <taxon>Eurotiales</taxon>
        <taxon>Trichocomaceae</taxon>
        <taxon>Talaromyces</taxon>
        <taxon>Talaromyces sect. Talaromyces</taxon>
    </lineage>
</organism>
<dbReference type="PANTHER" id="PTHR46689">
    <property type="entry name" value="MEMBRANE PROTEIN, PUTATIVE-RELATED"/>
    <property type="match status" value="1"/>
</dbReference>
<dbReference type="InterPro" id="IPR043904">
    <property type="entry name" value="PhoD_2-like"/>
</dbReference>
<dbReference type="Pfam" id="PF01734">
    <property type="entry name" value="Patatin"/>
    <property type="match status" value="1"/>
</dbReference>
<keyword evidence="2" id="KW-0443">Lipid metabolism</keyword>
<dbReference type="SUPFAM" id="SSF52151">
    <property type="entry name" value="FabD/lysophospholipase-like"/>
    <property type="match status" value="1"/>
</dbReference>
<dbReference type="GO" id="GO:0004806">
    <property type="term" value="F:triacylglycerol lipase activity"/>
    <property type="evidence" value="ECO:0007669"/>
    <property type="project" value="InterPro"/>
</dbReference>
<reference evidence="7" key="1">
    <citation type="journal article" date="2015" name="Genome Announc.">
        <title>Draft genome sequence of Talaromyces cellulolyticus strain Y-94, a source of lignocellulosic biomass-degrading enzymes.</title>
        <authorList>
            <person name="Fujii T."/>
            <person name="Koike H."/>
            <person name="Sawayama S."/>
            <person name="Yano S."/>
            <person name="Inoue H."/>
        </authorList>
    </citation>
    <scope>NUCLEOTIDE SEQUENCE [LARGE SCALE GENOMIC DNA]</scope>
    <source>
        <strain evidence="7">Y-94</strain>
    </source>
</reference>
<comment type="caution">
    <text evidence="3">Lacks conserved residue(s) required for the propagation of feature annotation.</text>
</comment>
<name>A0A6V8HK57_TALPI</name>
<dbReference type="InterPro" id="IPR029052">
    <property type="entry name" value="Metallo-depent_PP-like"/>
</dbReference>
<keyword evidence="7" id="KW-1185">Reference proteome</keyword>
<evidence type="ECO:0000256" key="1">
    <source>
        <dbReference type="ARBA" id="ARBA00002682"/>
    </source>
</evidence>
<feature type="region of interest" description="Disordered" evidence="4">
    <location>
        <begin position="1267"/>
        <end position="1312"/>
    </location>
</feature>
<dbReference type="InterPro" id="IPR018946">
    <property type="entry name" value="PhoD-like_MPP"/>
</dbReference>
<sequence length="1349" mass="151319">MPLLSLGAKLWSVIAPIVGMILDVVQFWNYRWMLWLRSRSPKDQLSYALARADTFEEWEENAFRLDELISADLWRQNPTSKHYDYRLILQRLESILGARESDDILTLVSILRSGLIRNLGNITSMKLFNHAYAGTKLLIDDYITHVALSIQYVTSLQTIPMHVSGFTSQAKLELLHDTRQAFGRTSLVLQGGSIFGLCHLGVVKALHLRGILPRIITGTATGALVAALVGVHTEDELLDFLDSDILEFCAFNGESAKGTSKGNLVAGRTQNDRPRIGFRWLRRYFTEGNFLDESVLEDCVRTYVGDMTFEEAYAKTKRILNITVAASGKGAFPNLLNYLTAPNVLIRSAALASNASSGTLYCKDETGAIIPWPHTQDVTFRSWRQVKLSGRESPLARLAELFNVNHYIVSQTRPYIVPFLYPDTHPGQRLSSHASLNQPLMRLIMLEIRHRLKQLDYLGFLPMSLRRLLMDENIPGPSLTLIPDLTTSDFLKLFQAPSKAGLDYWVRKGERGVWPAVSALRVRWFGGDGGAATSVSSRLLFLIIDMERMRGFHGSGGRLGMSVFLADNSLSSSPLPQLNISQSLPYSTSDGLICNMYAEFSHLNAERSMLRKDRNVMQHADISVAQPAYAEAPTQHQHSHTMTMSQLPPSGVERDISIRQFTYMAYYDQQAQGQFAPAAQNYETNGTSVSVGSVDVIAGPLLNYRRMDVNGTSATYHGSILIVTNPGQAQPQLSLRHVGPVSQASTNGQLGSQVPSSYEVDKLYEDPIKAFWRFQFSFPLTEYEARWAYTIPGFRYVNESTSNASEWTFTVPAWNQSMRIMFHSCNGFSVGTDTESWAGPALWNDVLRVHEKRPFHVMIGGGDQIYNDGIRVDGPLNEWTNIKNPIKRQAHDFSGKLRAECDEFYYQNYVRWYNHEPFKTANGQIPQINIWDDHDIIDGFGSYTDHFMRCAVFRGIGGVAFKYYCLFQHHVAPPKTTFTTDATEPIDSRQLENTFVLDEPNPDPRWILGKKPGPYVEERSRSLYMRLGRRIAFAGIDARTERTRMQVNYPETYDLIFQRLNQELRQANGEVKHLILLLGVPIAYPRLAWLENIITSPLVAPVRLLHKRFGVGGGIFNKFDGQVDLLDDLDDHYTARHHKVERRELIHRLQQFSKDHSVRITILGGDVHLAALGRFYSKVDLNIPVENDFRFMPNIVSSAITNKPPPKAVANLLARRNKIHHLDHETDETLMSLFDNPPGGVEKSASWNKVTMPSRNYACITEIETPATNGSSAQPHSLAPSTAPKDGHSPLHIGEEGTGTSHPAADGYSNTSQLAGGLDVAIRVEIEQGNRDGNAQGYGLSIPQLSVAV</sequence>
<dbReference type="Gene3D" id="3.60.21.70">
    <property type="entry name" value="PhoD-like phosphatase"/>
    <property type="match status" value="1"/>
</dbReference>
<comment type="function">
    <text evidence="1">Probable lipid hydrolase.</text>
</comment>
<gene>
    <name evidence="6" type="ORF">TCE0_042f14231</name>
</gene>
<evidence type="ECO:0000256" key="2">
    <source>
        <dbReference type="ARBA" id="ARBA00023098"/>
    </source>
</evidence>
<dbReference type="EMBL" id="DF933838">
    <property type="protein sequence ID" value="GAM41244.1"/>
    <property type="molecule type" value="Genomic_DNA"/>
</dbReference>
<evidence type="ECO:0000259" key="5">
    <source>
        <dbReference type="PROSITE" id="PS51635"/>
    </source>
</evidence>
<dbReference type="InterPro" id="IPR002641">
    <property type="entry name" value="PNPLA_dom"/>
</dbReference>
<dbReference type="Pfam" id="PF11815">
    <property type="entry name" value="DUF3336"/>
    <property type="match status" value="1"/>
</dbReference>
<dbReference type="Proteomes" id="UP000053095">
    <property type="component" value="Unassembled WGS sequence"/>
</dbReference>
<dbReference type="PANTHER" id="PTHR46689:SF3">
    <property type="entry name" value="PHOD-LIKE PHOSPHATASE DOMAIN-CONTAINING PROTEIN"/>
    <property type="match status" value="1"/>
</dbReference>
<feature type="domain" description="PNPLA" evidence="5">
    <location>
        <begin position="187"/>
        <end position="379"/>
    </location>
</feature>